<gene>
    <name evidence="3" type="ORF">BDA99DRAFT_563728</name>
</gene>
<evidence type="ECO:0000256" key="1">
    <source>
        <dbReference type="SAM" id="MobiDB-lite"/>
    </source>
</evidence>
<organism evidence="3 4">
    <name type="scientific">Phascolomyces articulosus</name>
    <dbReference type="NCBI Taxonomy" id="60185"/>
    <lineage>
        <taxon>Eukaryota</taxon>
        <taxon>Fungi</taxon>
        <taxon>Fungi incertae sedis</taxon>
        <taxon>Mucoromycota</taxon>
        <taxon>Mucoromycotina</taxon>
        <taxon>Mucoromycetes</taxon>
        <taxon>Mucorales</taxon>
        <taxon>Lichtheimiaceae</taxon>
        <taxon>Phascolomyces</taxon>
    </lineage>
</organism>
<proteinExistence type="predicted"/>
<evidence type="ECO:0000313" key="3">
    <source>
        <dbReference type="EMBL" id="KAI9251461.1"/>
    </source>
</evidence>
<feature type="transmembrane region" description="Helical" evidence="2">
    <location>
        <begin position="81"/>
        <end position="103"/>
    </location>
</feature>
<name>A0AAD5K238_9FUNG</name>
<feature type="compositionally biased region" description="Polar residues" evidence="1">
    <location>
        <begin position="1"/>
        <end position="10"/>
    </location>
</feature>
<feature type="region of interest" description="Disordered" evidence="1">
    <location>
        <begin position="1"/>
        <end position="27"/>
    </location>
</feature>
<evidence type="ECO:0000313" key="4">
    <source>
        <dbReference type="Proteomes" id="UP001209540"/>
    </source>
</evidence>
<dbReference type="EMBL" id="JAIXMP010000030">
    <property type="protein sequence ID" value="KAI9251461.1"/>
    <property type="molecule type" value="Genomic_DNA"/>
</dbReference>
<accession>A0AAD5K238</accession>
<keyword evidence="2" id="KW-0472">Membrane</keyword>
<comment type="caution">
    <text evidence="3">The sequence shown here is derived from an EMBL/GenBank/DDBJ whole genome shotgun (WGS) entry which is preliminary data.</text>
</comment>
<dbReference type="Proteomes" id="UP001209540">
    <property type="component" value="Unassembled WGS sequence"/>
</dbReference>
<reference evidence="3" key="2">
    <citation type="submission" date="2023-02" db="EMBL/GenBank/DDBJ databases">
        <authorList>
            <consortium name="DOE Joint Genome Institute"/>
            <person name="Mondo S.J."/>
            <person name="Chang Y."/>
            <person name="Wang Y."/>
            <person name="Ahrendt S."/>
            <person name="Andreopoulos W."/>
            <person name="Barry K."/>
            <person name="Beard J."/>
            <person name="Benny G.L."/>
            <person name="Blankenship S."/>
            <person name="Bonito G."/>
            <person name="Cuomo C."/>
            <person name="Desiro A."/>
            <person name="Gervers K.A."/>
            <person name="Hundley H."/>
            <person name="Kuo A."/>
            <person name="LaButti K."/>
            <person name="Lang B.F."/>
            <person name="Lipzen A."/>
            <person name="O'Donnell K."/>
            <person name="Pangilinan J."/>
            <person name="Reynolds N."/>
            <person name="Sandor L."/>
            <person name="Smith M.W."/>
            <person name="Tsang A."/>
            <person name="Grigoriev I.V."/>
            <person name="Stajich J.E."/>
            <person name="Spatafora J.W."/>
        </authorList>
    </citation>
    <scope>NUCLEOTIDE SEQUENCE</scope>
    <source>
        <strain evidence="3">RSA 2281</strain>
    </source>
</reference>
<evidence type="ECO:0000256" key="2">
    <source>
        <dbReference type="SAM" id="Phobius"/>
    </source>
</evidence>
<dbReference type="AlphaFoldDB" id="A0AAD5K238"/>
<keyword evidence="2" id="KW-1133">Transmembrane helix</keyword>
<sequence length="106" mass="11844">MDNEATTSSTPKKKVPRPTSEELEEAGEGLHSLIDAVKKEIKNRIPDNNDTGILAAKFTRLNSKSDAVVFIRYSNKTGLQFILVITFLQNILIYLISMTFRVASTQ</sequence>
<keyword evidence="4" id="KW-1185">Reference proteome</keyword>
<protein>
    <submittedName>
        <fullName evidence="3">Uncharacterized protein</fullName>
    </submittedName>
</protein>
<keyword evidence="2" id="KW-0812">Transmembrane</keyword>
<reference evidence="3" key="1">
    <citation type="journal article" date="2022" name="IScience">
        <title>Evolution of zygomycete secretomes and the origins of terrestrial fungal ecologies.</title>
        <authorList>
            <person name="Chang Y."/>
            <person name="Wang Y."/>
            <person name="Mondo S."/>
            <person name="Ahrendt S."/>
            <person name="Andreopoulos W."/>
            <person name="Barry K."/>
            <person name="Beard J."/>
            <person name="Benny G.L."/>
            <person name="Blankenship S."/>
            <person name="Bonito G."/>
            <person name="Cuomo C."/>
            <person name="Desiro A."/>
            <person name="Gervers K.A."/>
            <person name="Hundley H."/>
            <person name="Kuo A."/>
            <person name="LaButti K."/>
            <person name="Lang B.F."/>
            <person name="Lipzen A."/>
            <person name="O'Donnell K."/>
            <person name="Pangilinan J."/>
            <person name="Reynolds N."/>
            <person name="Sandor L."/>
            <person name="Smith M.E."/>
            <person name="Tsang A."/>
            <person name="Grigoriev I.V."/>
            <person name="Stajich J.E."/>
            <person name="Spatafora J.W."/>
        </authorList>
    </citation>
    <scope>NUCLEOTIDE SEQUENCE</scope>
    <source>
        <strain evidence="3">RSA 2281</strain>
    </source>
</reference>